<organism evidence="12 13">
    <name type="scientific">Nicrophorus vespilloides</name>
    <name type="common">Boreal carrion beetle</name>
    <dbReference type="NCBI Taxonomy" id="110193"/>
    <lineage>
        <taxon>Eukaryota</taxon>
        <taxon>Metazoa</taxon>
        <taxon>Ecdysozoa</taxon>
        <taxon>Arthropoda</taxon>
        <taxon>Hexapoda</taxon>
        <taxon>Insecta</taxon>
        <taxon>Pterygota</taxon>
        <taxon>Neoptera</taxon>
        <taxon>Endopterygota</taxon>
        <taxon>Coleoptera</taxon>
        <taxon>Polyphaga</taxon>
        <taxon>Staphyliniformia</taxon>
        <taxon>Silphidae</taxon>
        <taxon>Nicrophorinae</taxon>
        <taxon>Nicrophorus</taxon>
    </lineage>
</organism>
<evidence type="ECO:0000256" key="5">
    <source>
        <dbReference type="ARBA" id="ARBA00022694"/>
    </source>
</evidence>
<keyword evidence="12" id="KW-1185">Reference proteome</keyword>
<keyword evidence="5" id="KW-0819">tRNA processing</keyword>
<comment type="catalytic activity">
    <reaction evidence="9">
        <text>L-threonyl-[protein] + ATP = O-phospho-L-threonyl-[protein] + ADP + H(+)</text>
        <dbReference type="Rhea" id="RHEA:46608"/>
        <dbReference type="Rhea" id="RHEA-COMP:11060"/>
        <dbReference type="Rhea" id="RHEA-COMP:11605"/>
        <dbReference type="ChEBI" id="CHEBI:15378"/>
        <dbReference type="ChEBI" id="CHEBI:30013"/>
        <dbReference type="ChEBI" id="CHEBI:30616"/>
        <dbReference type="ChEBI" id="CHEBI:61977"/>
        <dbReference type="ChEBI" id="CHEBI:456216"/>
        <dbReference type="EC" id="2.7.11.1"/>
    </reaction>
</comment>
<dbReference type="PROSITE" id="PS50011">
    <property type="entry name" value="PROTEIN_KINASE_DOM"/>
    <property type="match status" value="1"/>
</dbReference>
<evidence type="ECO:0000256" key="3">
    <source>
        <dbReference type="ARBA" id="ARBA00022527"/>
    </source>
</evidence>
<sequence length="224" mass="25987">MENFELIKQGAEGRIFKGLYLGKPSIIKERFEKKYRHRELDNHLTKERIKAESKAITKCRSIGIRTPSLYLVDFNRRMIFMEYFEASITAKEFICTASNEFIERISEDIGIALAKMHSNNVVHGDLTTSNILLINKHNKMDFNKYEDLEMVLIDFGLAHIESSAEDKGVDLYVLERALLSTHSIAEQIFPNILKSYKNAYKNCKEVIQKFEDVRARGRKRTMVG</sequence>
<keyword evidence="3" id="KW-0723">Serine/threonine-protein kinase</keyword>
<dbReference type="RefSeq" id="XP_017782550.1">
    <property type="nucleotide sequence ID" value="XM_017927061.1"/>
</dbReference>
<evidence type="ECO:0000256" key="7">
    <source>
        <dbReference type="ARBA" id="ARBA00022777"/>
    </source>
</evidence>
<dbReference type="SUPFAM" id="SSF56112">
    <property type="entry name" value="Protein kinase-like (PK-like)"/>
    <property type="match status" value="1"/>
</dbReference>
<gene>
    <name evidence="13" type="primary">LOC108566926</name>
</gene>
<dbReference type="Pfam" id="PF00069">
    <property type="entry name" value="Pkinase"/>
    <property type="match status" value="1"/>
</dbReference>
<keyword evidence="6" id="KW-0547">Nucleotide-binding</keyword>
<dbReference type="Gene3D" id="3.30.200.20">
    <property type="entry name" value="Phosphorylase Kinase, domain 1"/>
    <property type="match status" value="1"/>
</dbReference>
<evidence type="ECO:0000256" key="8">
    <source>
        <dbReference type="ARBA" id="ARBA00022840"/>
    </source>
</evidence>
<dbReference type="InterPro" id="IPR008266">
    <property type="entry name" value="Tyr_kinase_AS"/>
</dbReference>
<dbReference type="InterPro" id="IPR011009">
    <property type="entry name" value="Kinase-like_dom_sf"/>
</dbReference>
<dbReference type="Gene3D" id="1.10.510.10">
    <property type="entry name" value="Transferase(Phosphotransferase) domain 1"/>
    <property type="match status" value="1"/>
</dbReference>
<evidence type="ECO:0000256" key="2">
    <source>
        <dbReference type="ARBA" id="ARBA00012513"/>
    </source>
</evidence>
<comment type="similarity">
    <text evidence="1">Belongs to the protein kinase superfamily. BUD32 family.</text>
</comment>
<feature type="domain" description="Protein kinase" evidence="11">
    <location>
        <begin position="1"/>
        <end position="224"/>
    </location>
</feature>
<evidence type="ECO:0000256" key="10">
    <source>
        <dbReference type="ARBA" id="ARBA00048679"/>
    </source>
</evidence>
<evidence type="ECO:0000256" key="9">
    <source>
        <dbReference type="ARBA" id="ARBA00047899"/>
    </source>
</evidence>
<dbReference type="InterPro" id="IPR022495">
    <property type="entry name" value="Bud32"/>
</dbReference>
<dbReference type="GO" id="GO:0016301">
    <property type="term" value="F:kinase activity"/>
    <property type="evidence" value="ECO:0007669"/>
    <property type="project" value="UniProtKB-KW"/>
</dbReference>
<dbReference type="Proteomes" id="UP000695000">
    <property type="component" value="Unplaced"/>
</dbReference>
<comment type="catalytic activity">
    <reaction evidence="10">
        <text>L-seryl-[protein] + ATP = O-phospho-L-seryl-[protein] + ADP + H(+)</text>
        <dbReference type="Rhea" id="RHEA:17989"/>
        <dbReference type="Rhea" id="RHEA-COMP:9863"/>
        <dbReference type="Rhea" id="RHEA-COMP:11604"/>
        <dbReference type="ChEBI" id="CHEBI:15378"/>
        <dbReference type="ChEBI" id="CHEBI:29999"/>
        <dbReference type="ChEBI" id="CHEBI:30616"/>
        <dbReference type="ChEBI" id="CHEBI:83421"/>
        <dbReference type="ChEBI" id="CHEBI:456216"/>
        <dbReference type="EC" id="2.7.11.1"/>
    </reaction>
</comment>
<dbReference type="SMART" id="SM00220">
    <property type="entry name" value="S_TKc"/>
    <property type="match status" value="1"/>
</dbReference>
<keyword evidence="8" id="KW-0067">ATP-binding</keyword>
<evidence type="ECO:0000313" key="12">
    <source>
        <dbReference type="Proteomes" id="UP000695000"/>
    </source>
</evidence>
<keyword evidence="7 13" id="KW-0418">Kinase</keyword>
<evidence type="ECO:0000256" key="4">
    <source>
        <dbReference type="ARBA" id="ARBA00022679"/>
    </source>
</evidence>
<evidence type="ECO:0000313" key="13">
    <source>
        <dbReference type="RefSeq" id="XP_017782550.1"/>
    </source>
</evidence>
<dbReference type="GeneID" id="108566926"/>
<dbReference type="EC" id="2.7.11.1" evidence="2"/>
<name>A0ABM1N6V0_NICVS</name>
<evidence type="ECO:0000259" key="11">
    <source>
        <dbReference type="PROSITE" id="PS50011"/>
    </source>
</evidence>
<accession>A0ABM1N6V0</accession>
<dbReference type="PROSITE" id="PS00109">
    <property type="entry name" value="PROTEIN_KINASE_TYR"/>
    <property type="match status" value="1"/>
</dbReference>
<dbReference type="NCBIfam" id="TIGR03724">
    <property type="entry name" value="arch_bud32"/>
    <property type="match status" value="1"/>
</dbReference>
<dbReference type="PANTHER" id="PTHR12209:SF0">
    <property type="entry name" value="EKC_KEOPS COMPLEX SUBUNIT TP53RK"/>
    <property type="match status" value="1"/>
</dbReference>
<dbReference type="InterPro" id="IPR000719">
    <property type="entry name" value="Prot_kinase_dom"/>
</dbReference>
<keyword evidence="4" id="KW-0808">Transferase</keyword>
<dbReference type="PANTHER" id="PTHR12209">
    <property type="entry name" value="NON-SPECIFIC SERINE/THREONINE PROTEIN KINASE"/>
    <property type="match status" value="1"/>
</dbReference>
<evidence type="ECO:0000256" key="1">
    <source>
        <dbReference type="ARBA" id="ARBA00010630"/>
    </source>
</evidence>
<proteinExistence type="inferred from homology"/>
<reference evidence="13" key="1">
    <citation type="submission" date="2025-08" db="UniProtKB">
        <authorList>
            <consortium name="RefSeq"/>
        </authorList>
    </citation>
    <scope>IDENTIFICATION</scope>
    <source>
        <tissue evidence="13">Whole Larva</tissue>
    </source>
</reference>
<evidence type="ECO:0000256" key="6">
    <source>
        <dbReference type="ARBA" id="ARBA00022741"/>
    </source>
</evidence>
<protein>
    <recommendedName>
        <fullName evidence="2">non-specific serine/threonine protein kinase</fullName>
        <ecNumber evidence="2">2.7.11.1</ecNumber>
    </recommendedName>
</protein>